<keyword evidence="2" id="KW-1185">Reference proteome</keyword>
<evidence type="ECO:0000313" key="1">
    <source>
        <dbReference type="EMBL" id="MCA1857005.1"/>
    </source>
</evidence>
<accession>A0ABS7YBD0</accession>
<dbReference type="Proteomes" id="UP001198602">
    <property type="component" value="Unassembled WGS sequence"/>
</dbReference>
<gene>
    <name evidence="1" type="ORF">LE190_13875</name>
</gene>
<comment type="caution">
    <text evidence="1">The sequence shown here is derived from an EMBL/GenBank/DDBJ whole genome shotgun (WGS) entry which is preliminary data.</text>
</comment>
<evidence type="ECO:0000313" key="2">
    <source>
        <dbReference type="Proteomes" id="UP001198602"/>
    </source>
</evidence>
<dbReference type="EMBL" id="JAHYBX010000005">
    <property type="protein sequence ID" value="MCA1857005.1"/>
    <property type="molecule type" value="Genomic_DNA"/>
</dbReference>
<organism evidence="1 2">
    <name type="scientific">Massilia hydrophila</name>
    <dbReference type="NCBI Taxonomy" id="3044279"/>
    <lineage>
        <taxon>Bacteria</taxon>
        <taxon>Pseudomonadati</taxon>
        <taxon>Pseudomonadota</taxon>
        <taxon>Betaproteobacteria</taxon>
        <taxon>Burkholderiales</taxon>
        <taxon>Oxalobacteraceae</taxon>
        <taxon>Telluria group</taxon>
        <taxon>Massilia</taxon>
    </lineage>
</organism>
<protein>
    <submittedName>
        <fullName evidence="1">Uncharacterized protein</fullName>
    </submittedName>
</protein>
<proteinExistence type="predicted"/>
<reference evidence="1 2" key="1">
    <citation type="submission" date="2021-07" db="EMBL/GenBank/DDBJ databases">
        <title>Characterization of Violacein-producing bacteria and related species.</title>
        <authorList>
            <person name="Wilson H.S."/>
            <person name="De Leon M.E."/>
        </authorList>
    </citation>
    <scope>NUCLEOTIDE SEQUENCE [LARGE SCALE GENOMIC DNA]</scope>
    <source>
        <strain evidence="1 2">HSC-2F05</strain>
    </source>
</reference>
<name>A0ABS7YBD0_9BURK</name>
<sequence>MAVVACSNDSEVGHSIGELVRARHATELRLADATKFDWEQVYIFAPYTPRTAVCDTLRIQVKYCARLIPFESTDDGEMSLAFLERGRLVHYARHSRFNGDFTPVPAKQPLLRTNAVFQVVPDDTASDGRTWFKLVAK</sequence>
<dbReference type="RefSeq" id="WP_225239255.1">
    <property type="nucleotide sequence ID" value="NZ_JAHYBX010000005.1"/>
</dbReference>